<evidence type="ECO:0000256" key="4">
    <source>
        <dbReference type="ARBA" id="ARBA00022833"/>
    </source>
</evidence>
<feature type="binding site" evidence="6">
    <location>
        <position position="170"/>
    </location>
    <ligand>
        <name>Zn(2+)</name>
        <dbReference type="ChEBI" id="CHEBI:29105"/>
        <note>catalytic</note>
    </ligand>
</feature>
<evidence type="ECO:0000256" key="6">
    <source>
        <dbReference type="PROSITE-ProRule" id="PRU01211"/>
    </source>
</evidence>
<keyword evidence="12" id="KW-1185">Reference proteome</keyword>
<dbReference type="PROSITE" id="PS50060">
    <property type="entry name" value="MAM_2"/>
    <property type="match status" value="1"/>
</dbReference>
<feature type="compositionally biased region" description="Basic and acidic residues" evidence="8">
    <location>
        <begin position="407"/>
        <end position="420"/>
    </location>
</feature>
<dbReference type="GO" id="GO:0004222">
    <property type="term" value="F:metalloendopeptidase activity"/>
    <property type="evidence" value="ECO:0007669"/>
    <property type="project" value="UniProtKB-UniRule"/>
</dbReference>
<dbReference type="GO" id="GO:0016020">
    <property type="term" value="C:membrane"/>
    <property type="evidence" value="ECO:0007669"/>
    <property type="project" value="InterPro"/>
</dbReference>
<dbReference type="PRINTS" id="PR00480">
    <property type="entry name" value="ASTACIN"/>
</dbReference>
<dbReference type="GO" id="GO:0008270">
    <property type="term" value="F:zinc ion binding"/>
    <property type="evidence" value="ECO:0007669"/>
    <property type="project" value="UniProtKB-UniRule"/>
</dbReference>
<evidence type="ECO:0000259" key="10">
    <source>
        <dbReference type="PROSITE" id="PS51864"/>
    </source>
</evidence>
<feature type="compositionally biased region" description="Basic and acidic residues" evidence="8">
    <location>
        <begin position="44"/>
        <end position="61"/>
    </location>
</feature>
<dbReference type="Pfam" id="PF01400">
    <property type="entry name" value="Astacin"/>
    <property type="match status" value="1"/>
</dbReference>
<dbReference type="PROSITE" id="PS51864">
    <property type="entry name" value="ASTACIN"/>
    <property type="match status" value="1"/>
</dbReference>
<keyword evidence="1 7" id="KW-0645">Protease</keyword>
<dbReference type="EMBL" id="BLXT01005251">
    <property type="protein sequence ID" value="GFO21264.1"/>
    <property type="molecule type" value="Genomic_DNA"/>
</dbReference>
<reference evidence="11 12" key="1">
    <citation type="journal article" date="2021" name="Elife">
        <title>Chloroplast acquisition without the gene transfer in kleptoplastic sea slugs, Plakobranchus ocellatus.</title>
        <authorList>
            <person name="Maeda T."/>
            <person name="Takahashi S."/>
            <person name="Yoshida T."/>
            <person name="Shimamura S."/>
            <person name="Takaki Y."/>
            <person name="Nagai Y."/>
            <person name="Toyoda A."/>
            <person name="Suzuki Y."/>
            <person name="Arimoto A."/>
            <person name="Ishii H."/>
            <person name="Satoh N."/>
            <person name="Nishiyama T."/>
            <person name="Hasebe M."/>
            <person name="Maruyama T."/>
            <person name="Minagawa J."/>
            <person name="Obokata J."/>
            <person name="Shigenobu S."/>
        </authorList>
    </citation>
    <scope>NUCLEOTIDE SEQUENCE [LARGE SCALE GENOMIC DNA]</scope>
</reference>
<name>A0AAV4BQZ9_9GAST</name>
<evidence type="ECO:0000256" key="1">
    <source>
        <dbReference type="ARBA" id="ARBA00022670"/>
    </source>
</evidence>
<organism evidence="11 12">
    <name type="scientific">Plakobranchus ocellatus</name>
    <dbReference type="NCBI Taxonomy" id="259542"/>
    <lineage>
        <taxon>Eukaryota</taxon>
        <taxon>Metazoa</taxon>
        <taxon>Spiralia</taxon>
        <taxon>Lophotrochozoa</taxon>
        <taxon>Mollusca</taxon>
        <taxon>Gastropoda</taxon>
        <taxon>Heterobranchia</taxon>
        <taxon>Euthyneura</taxon>
        <taxon>Panpulmonata</taxon>
        <taxon>Sacoglossa</taxon>
        <taxon>Placobranchoidea</taxon>
        <taxon>Plakobranchidae</taxon>
        <taxon>Plakobranchus</taxon>
    </lineage>
</organism>
<dbReference type="GO" id="GO:0006508">
    <property type="term" value="P:proteolysis"/>
    <property type="evidence" value="ECO:0007669"/>
    <property type="project" value="UniProtKB-KW"/>
</dbReference>
<dbReference type="Gene3D" id="2.60.120.200">
    <property type="match status" value="1"/>
</dbReference>
<evidence type="ECO:0000313" key="12">
    <source>
        <dbReference type="Proteomes" id="UP000735302"/>
    </source>
</evidence>
<comment type="cofactor">
    <cofactor evidence="6 7">
        <name>Zn(2+)</name>
        <dbReference type="ChEBI" id="CHEBI:29105"/>
    </cofactor>
    <text evidence="6 7">Binds 1 zinc ion per subunit.</text>
</comment>
<dbReference type="SUPFAM" id="SSF55486">
    <property type="entry name" value="Metalloproteases ('zincins'), catalytic domain"/>
    <property type="match status" value="1"/>
</dbReference>
<dbReference type="InterPro" id="IPR001506">
    <property type="entry name" value="Peptidase_M12A"/>
</dbReference>
<evidence type="ECO:0000313" key="11">
    <source>
        <dbReference type="EMBL" id="GFO21264.1"/>
    </source>
</evidence>
<dbReference type="InterPro" id="IPR000998">
    <property type="entry name" value="MAM_dom"/>
</dbReference>
<feature type="chain" id="PRO_5043104552" description="Metalloendopeptidase" evidence="7">
    <location>
        <begin position="26"/>
        <end position="550"/>
    </location>
</feature>
<dbReference type="Proteomes" id="UP000735302">
    <property type="component" value="Unassembled WGS sequence"/>
</dbReference>
<dbReference type="PANTHER" id="PTHR10127">
    <property type="entry name" value="DISCOIDIN, CUB, EGF, LAMININ , AND ZINC METALLOPROTEASE DOMAIN CONTAINING"/>
    <property type="match status" value="1"/>
</dbReference>
<feature type="region of interest" description="Disordered" evidence="8">
    <location>
        <begin position="44"/>
        <end position="68"/>
    </location>
</feature>
<evidence type="ECO:0000256" key="5">
    <source>
        <dbReference type="ARBA" id="ARBA00023049"/>
    </source>
</evidence>
<evidence type="ECO:0000256" key="8">
    <source>
        <dbReference type="SAM" id="MobiDB-lite"/>
    </source>
</evidence>
<dbReference type="EC" id="3.4.24.-" evidence="7"/>
<feature type="domain" description="MAM" evidence="9">
    <location>
        <begin position="288"/>
        <end position="550"/>
    </location>
</feature>
<accession>A0AAV4BQZ9</accession>
<dbReference type="AlphaFoldDB" id="A0AAV4BQZ9"/>
<keyword evidence="2 6" id="KW-0479">Metal-binding</keyword>
<feature type="domain" description="Peptidase M12A" evidence="10">
    <location>
        <begin position="58"/>
        <end position="270"/>
    </location>
</feature>
<feature type="binding site" evidence="6">
    <location>
        <position position="166"/>
    </location>
    <ligand>
        <name>Zn(2+)</name>
        <dbReference type="ChEBI" id="CHEBI:29105"/>
        <note>catalytic</note>
    </ligand>
</feature>
<sequence length="550" mass="59839">MSTSIPKPIATLLFLGLSITAMSSPAPSASSSYYLVGDVRFEHNTNTRDGESSTAVEETRTGRARPWPGGRVPYTIPHNFPAWLRDLIQLAMTELQLHIGASPTGNEQTQGQLPVTCVQFTPRRSEPDFLTIKDEGSCHSTIGHATSSSPVLSVSPSCARLGAIKHQLMHVLGFSHEQDRPDRDAYLDLDYTNMDRSSDILMHDFDQLHDLSLPYDFESIMHLGPYTGAKNPRLPVMTPKPEYAAGVKLGQAHALSPTDVLRVQRLYGCREGDMSMLTQALAHKAALFACDFQGGICGMSRESRRNLKNSLDISPSENEGDFDDDAVNDFNEDERKLEGASDNLCWAVILGAAPDGPAAGRTNGLDPYLYVSPRLNKWAADGTVTAVEYLGRTDHLHIQQISGDGHSQTDPHSQREQPERELSAEVAALLLAAGGPGVPLASASWFTPRFLPSEPGGKFCVEFQLFQTDNYGGLTVVLHSARSGVGGSVGGEEKEEVVEQLERITLDGWTWVAFTVQGDQEWAYMLEFRAAVGGGSVALDDIHIADGECL</sequence>
<keyword evidence="7" id="KW-0732">Signal</keyword>
<comment type="caution">
    <text evidence="6">Lacks conserved residue(s) required for the propagation of feature annotation.</text>
</comment>
<gene>
    <name evidence="11" type="ORF">PoB_004776900</name>
</gene>
<evidence type="ECO:0000256" key="7">
    <source>
        <dbReference type="RuleBase" id="RU361183"/>
    </source>
</evidence>
<keyword evidence="3 7" id="KW-0378">Hydrolase</keyword>
<dbReference type="PANTHER" id="PTHR10127:SF780">
    <property type="entry name" value="METALLOENDOPEPTIDASE"/>
    <property type="match status" value="1"/>
</dbReference>
<feature type="region of interest" description="Disordered" evidence="8">
    <location>
        <begin position="401"/>
        <end position="420"/>
    </location>
</feature>
<feature type="binding site" evidence="6">
    <location>
        <position position="176"/>
    </location>
    <ligand>
        <name>Zn(2+)</name>
        <dbReference type="ChEBI" id="CHEBI:29105"/>
        <note>catalytic</note>
    </ligand>
</feature>
<dbReference type="InterPro" id="IPR006026">
    <property type="entry name" value="Peptidase_Metallo"/>
</dbReference>
<comment type="caution">
    <text evidence="11">The sequence shown here is derived from an EMBL/GenBank/DDBJ whole genome shotgun (WGS) entry which is preliminary data.</text>
</comment>
<proteinExistence type="predicted"/>
<evidence type="ECO:0000256" key="3">
    <source>
        <dbReference type="ARBA" id="ARBA00022801"/>
    </source>
</evidence>
<evidence type="ECO:0000256" key="2">
    <source>
        <dbReference type="ARBA" id="ARBA00022723"/>
    </source>
</evidence>
<keyword evidence="5 7" id="KW-0482">Metalloprotease</keyword>
<keyword evidence="4 6" id="KW-0862">Zinc</keyword>
<feature type="signal peptide" evidence="7">
    <location>
        <begin position="1"/>
        <end position="25"/>
    </location>
</feature>
<evidence type="ECO:0000259" key="9">
    <source>
        <dbReference type="PROSITE" id="PS50060"/>
    </source>
</evidence>
<dbReference type="SMART" id="SM00235">
    <property type="entry name" value="ZnMc"/>
    <property type="match status" value="1"/>
</dbReference>
<protein>
    <recommendedName>
        <fullName evidence="7">Metalloendopeptidase</fullName>
        <ecNumber evidence="7">3.4.24.-</ecNumber>
    </recommendedName>
</protein>
<dbReference type="InterPro" id="IPR024079">
    <property type="entry name" value="MetalloPept_cat_dom_sf"/>
</dbReference>
<dbReference type="Gene3D" id="3.40.390.10">
    <property type="entry name" value="Collagenase (Catalytic Domain)"/>
    <property type="match status" value="1"/>
</dbReference>